<keyword evidence="3" id="KW-1185">Reference proteome</keyword>
<dbReference type="STRING" id="185761.SAMN05660282_00601"/>
<dbReference type="PROSITE" id="PS51186">
    <property type="entry name" value="GNAT"/>
    <property type="match status" value="1"/>
</dbReference>
<sequence length="331" mass="36131">MTQEILVGSEDIVDYVFASNLAAQEAAGDMAASQSVERVDNLLAGSPQLKTRLHYVADSGWVLCSFPLVEDTTVVEVDITLEPDLQPLPGKDYAEEEKAAVVELVGCARRLALADELGEARQWAHLWFFEPGPPSRDVLLEAQGLKKVSTEVQGYVPIPSDPASTGVDLGDDVELVVLQDFEYSPTTEALIPLLEEASRDTAYGFSAHEPEQWSPQRLKDLRDHYAKIHSEVITAVLMQGEKAIGMSQISRAVGSIEGIAEQGTTVVSASCRGKGLGIKLKRAALVAARERWGVERVYTSNEQRNLAARALNRRLGFQEVSRASGWESRLA</sequence>
<dbReference type="RefSeq" id="WP_092284296.1">
    <property type="nucleotide sequence ID" value="NZ_FOPJ01000003.1"/>
</dbReference>
<evidence type="ECO:0000313" key="2">
    <source>
        <dbReference type="EMBL" id="SFG34905.1"/>
    </source>
</evidence>
<dbReference type="Proteomes" id="UP000199065">
    <property type="component" value="Unassembled WGS sequence"/>
</dbReference>
<organism evidence="2 3">
    <name type="scientific">Corynebacterium spheniscorum</name>
    <dbReference type="NCBI Taxonomy" id="185761"/>
    <lineage>
        <taxon>Bacteria</taxon>
        <taxon>Bacillati</taxon>
        <taxon>Actinomycetota</taxon>
        <taxon>Actinomycetes</taxon>
        <taxon>Mycobacteriales</taxon>
        <taxon>Corynebacteriaceae</taxon>
        <taxon>Corynebacterium</taxon>
    </lineage>
</organism>
<reference evidence="2 3" key="1">
    <citation type="submission" date="2016-10" db="EMBL/GenBank/DDBJ databases">
        <authorList>
            <person name="de Groot N.N."/>
        </authorList>
    </citation>
    <scope>NUCLEOTIDE SEQUENCE [LARGE SCALE GENOMIC DNA]</scope>
    <source>
        <strain>J11</strain>
        <strain evidence="3">PG 39</strain>
    </source>
</reference>
<keyword evidence="2" id="KW-0808">Transferase</keyword>
<dbReference type="OrthoDB" id="4408039at2"/>
<feature type="domain" description="N-acetyltransferase" evidence="1">
    <location>
        <begin position="181"/>
        <end position="331"/>
    </location>
</feature>
<dbReference type="GO" id="GO:0016747">
    <property type="term" value="F:acyltransferase activity, transferring groups other than amino-acyl groups"/>
    <property type="evidence" value="ECO:0007669"/>
    <property type="project" value="InterPro"/>
</dbReference>
<proteinExistence type="predicted"/>
<dbReference type="AlphaFoldDB" id="A0A1I2R2B3"/>
<dbReference type="Gene3D" id="3.40.630.30">
    <property type="match status" value="1"/>
</dbReference>
<dbReference type="InterPro" id="IPR000182">
    <property type="entry name" value="GNAT_dom"/>
</dbReference>
<dbReference type="InterPro" id="IPR016181">
    <property type="entry name" value="Acyl_CoA_acyltransferase"/>
</dbReference>
<accession>A0A1I2R2B3</accession>
<gene>
    <name evidence="2" type="ORF">SAMN05660282_00601</name>
</gene>
<dbReference type="Pfam" id="PF00583">
    <property type="entry name" value="Acetyltransf_1"/>
    <property type="match status" value="1"/>
</dbReference>
<dbReference type="EMBL" id="FOPJ01000003">
    <property type="protein sequence ID" value="SFG34905.1"/>
    <property type="molecule type" value="Genomic_DNA"/>
</dbReference>
<evidence type="ECO:0000259" key="1">
    <source>
        <dbReference type="PROSITE" id="PS51186"/>
    </source>
</evidence>
<name>A0A1I2R2B3_9CORY</name>
<evidence type="ECO:0000313" key="3">
    <source>
        <dbReference type="Proteomes" id="UP000199065"/>
    </source>
</evidence>
<dbReference type="SUPFAM" id="SSF55729">
    <property type="entry name" value="Acyl-CoA N-acyltransferases (Nat)"/>
    <property type="match status" value="1"/>
</dbReference>
<protein>
    <submittedName>
        <fullName evidence="2">Protein N-acetyltransferase, RimJ/RimL family</fullName>
    </submittedName>
</protein>